<dbReference type="AlphaFoldDB" id="A0AAE0TAA3"/>
<sequence>MIVSITVELSSEIANKFGESIQEYDMPNIIGDMNGVCVDCHATDNKVESWLANGMVLMNSTETL</sequence>
<reference evidence="1" key="3">
    <citation type="submission" date="2023-05" db="EMBL/GenBank/DDBJ databases">
        <authorList>
            <person name="Smith C.H."/>
        </authorList>
    </citation>
    <scope>NUCLEOTIDE SEQUENCE</scope>
    <source>
        <strain evidence="1">CHS0354</strain>
        <tissue evidence="1">Mantle</tissue>
    </source>
</reference>
<organism evidence="1 2">
    <name type="scientific">Potamilus streckersoni</name>
    <dbReference type="NCBI Taxonomy" id="2493646"/>
    <lineage>
        <taxon>Eukaryota</taxon>
        <taxon>Metazoa</taxon>
        <taxon>Spiralia</taxon>
        <taxon>Lophotrochozoa</taxon>
        <taxon>Mollusca</taxon>
        <taxon>Bivalvia</taxon>
        <taxon>Autobranchia</taxon>
        <taxon>Heteroconchia</taxon>
        <taxon>Palaeoheterodonta</taxon>
        <taxon>Unionida</taxon>
        <taxon>Unionoidea</taxon>
        <taxon>Unionidae</taxon>
        <taxon>Ambleminae</taxon>
        <taxon>Lampsilini</taxon>
        <taxon>Potamilus</taxon>
    </lineage>
</organism>
<reference evidence="1" key="2">
    <citation type="journal article" date="2021" name="Genome Biol. Evol.">
        <title>Developing a high-quality reference genome for a parasitic bivalve with doubly uniparental inheritance (Bivalvia: Unionida).</title>
        <authorList>
            <person name="Smith C.H."/>
        </authorList>
    </citation>
    <scope>NUCLEOTIDE SEQUENCE</scope>
    <source>
        <strain evidence="1">CHS0354</strain>
        <tissue evidence="1">Mantle</tissue>
    </source>
</reference>
<reference evidence="1" key="1">
    <citation type="journal article" date="2021" name="Genome Biol. Evol.">
        <title>A High-Quality Reference Genome for a Parasitic Bivalve with Doubly Uniparental Inheritance (Bivalvia: Unionida).</title>
        <authorList>
            <person name="Smith C.H."/>
        </authorList>
    </citation>
    <scope>NUCLEOTIDE SEQUENCE</scope>
    <source>
        <strain evidence="1">CHS0354</strain>
    </source>
</reference>
<evidence type="ECO:0000313" key="2">
    <source>
        <dbReference type="Proteomes" id="UP001195483"/>
    </source>
</evidence>
<dbReference type="EMBL" id="JAEAOA010000675">
    <property type="protein sequence ID" value="KAK3606190.1"/>
    <property type="molecule type" value="Genomic_DNA"/>
</dbReference>
<comment type="caution">
    <text evidence="1">The sequence shown here is derived from an EMBL/GenBank/DDBJ whole genome shotgun (WGS) entry which is preliminary data.</text>
</comment>
<accession>A0AAE0TAA3</accession>
<evidence type="ECO:0000313" key="1">
    <source>
        <dbReference type="EMBL" id="KAK3606190.1"/>
    </source>
</evidence>
<gene>
    <name evidence="1" type="ORF">CHS0354_010836</name>
</gene>
<keyword evidence="2" id="KW-1185">Reference proteome</keyword>
<proteinExistence type="predicted"/>
<dbReference type="Proteomes" id="UP001195483">
    <property type="component" value="Unassembled WGS sequence"/>
</dbReference>
<protein>
    <submittedName>
        <fullName evidence="1">Uncharacterized protein</fullName>
    </submittedName>
</protein>
<name>A0AAE0TAA3_9BIVA</name>